<dbReference type="InterPro" id="IPR036249">
    <property type="entry name" value="Thioredoxin-like_sf"/>
</dbReference>
<dbReference type="GO" id="GO:0034976">
    <property type="term" value="P:response to endoplasmic reticulum stress"/>
    <property type="evidence" value="ECO:0007669"/>
    <property type="project" value="TreeGrafter"/>
</dbReference>
<feature type="chain" id="PRO_5041984646" evidence="2">
    <location>
        <begin position="17"/>
        <end position="226"/>
    </location>
</feature>
<comment type="caution">
    <text evidence="4">The sequence shown here is derived from an EMBL/GenBank/DDBJ whole genome shotgun (WGS) entry which is preliminary data.</text>
</comment>
<name>A0AAD9PIN1_9APIC</name>
<evidence type="ECO:0000313" key="4">
    <source>
        <dbReference type="EMBL" id="KAK2195511.1"/>
    </source>
</evidence>
<sequence>MTAPIAIFCLFAIVAAENVSEVKIEKEEPSSVVVLTDSTFERETQATSGATTGPWFVKFYAPWCSHCRLMAPAWETVAKTLKGKVNVASIDATKNPNVAKRFNIKGYPTLVFLDKGKMYIYEGGDRSADRLIAFATSTHVKVPAMPIPAPLTYFGIAIDFCITGVHEAQRIYDVAFRGFLVISTFSYLMGMVIGMMISVIVLTKGSLFSCTGAASKIAKLSGRKKD</sequence>
<evidence type="ECO:0000259" key="3">
    <source>
        <dbReference type="PROSITE" id="PS51352"/>
    </source>
</evidence>
<organism evidence="4 5">
    <name type="scientific">Babesia duncani</name>
    <dbReference type="NCBI Taxonomy" id="323732"/>
    <lineage>
        <taxon>Eukaryota</taxon>
        <taxon>Sar</taxon>
        <taxon>Alveolata</taxon>
        <taxon>Apicomplexa</taxon>
        <taxon>Aconoidasida</taxon>
        <taxon>Piroplasmida</taxon>
        <taxon>Babesiidae</taxon>
        <taxon>Babesia</taxon>
    </lineage>
</organism>
<dbReference type="RefSeq" id="XP_067802354.1">
    <property type="nucleotide sequence ID" value="XM_067948203.1"/>
</dbReference>
<dbReference type="GeneID" id="94337484"/>
<dbReference type="GO" id="GO:0015035">
    <property type="term" value="F:protein-disulfide reductase activity"/>
    <property type="evidence" value="ECO:0007669"/>
    <property type="project" value="TreeGrafter"/>
</dbReference>
<keyword evidence="1" id="KW-0472">Membrane</keyword>
<keyword evidence="5" id="KW-1185">Reference proteome</keyword>
<dbReference type="InterPro" id="IPR013766">
    <property type="entry name" value="Thioredoxin_domain"/>
</dbReference>
<dbReference type="Gene3D" id="3.40.30.10">
    <property type="entry name" value="Glutaredoxin"/>
    <property type="match status" value="1"/>
</dbReference>
<dbReference type="KEGG" id="bdw:94337484"/>
<dbReference type="PROSITE" id="PS51352">
    <property type="entry name" value="THIOREDOXIN_2"/>
    <property type="match status" value="1"/>
</dbReference>
<feature type="domain" description="Thioredoxin" evidence="3">
    <location>
        <begin position="22"/>
        <end position="140"/>
    </location>
</feature>
<dbReference type="Proteomes" id="UP001214638">
    <property type="component" value="Unassembled WGS sequence"/>
</dbReference>
<evidence type="ECO:0000313" key="5">
    <source>
        <dbReference type="Proteomes" id="UP001214638"/>
    </source>
</evidence>
<dbReference type="PANTHER" id="PTHR45815">
    <property type="entry name" value="PROTEIN DISULFIDE-ISOMERASE A6"/>
    <property type="match status" value="1"/>
</dbReference>
<dbReference type="PRINTS" id="PR00421">
    <property type="entry name" value="THIOREDOXIN"/>
</dbReference>
<keyword evidence="1" id="KW-1133">Transmembrane helix</keyword>
<keyword evidence="1" id="KW-0812">Transmembrane</keyword>
<dbReference type="AlphaFoldDB" id="A0AAD9PIN1"/>
<dbReference type="CDD" id="cd02961">
    <property type="entry name" value="PDI_a_family"/>
    <property type="match status" value="1"/>
</dbReference>
<evidence type="ECO:0000256" key="1">
    <source>
        <dbReference type="SAM" id="Phobius"/>
    </source>
</evidence>
<dbReference type="PANTHER" id="PTHR45815:SF3">
    <property type="entry name" value="PROTEIN DISULFIDE-ISOMERASE A6"/>
    <property type="match status" value="1"/>
</dbReference>
<feature type="signal peptide" evidence="2">
    <location>
        <begin position="1"/>
        <end position="16"/>
    </location>
</feature>
<gene>
    <name evidence="4" type="ORF">BdWA1_003187</name>
</gene>
<accession>A0AAD9PIN1</accession>
<reference evidence="4" key="1">
    <citation type="journal article" date="2023" name="Nat. Microbiol.">
        <title>Babesia duncani multi-omics identifies virulence factors and drug targets.</title>
        <authorList>
            <person name="Singh P."/>
            <person name="Lonardi S."/>
            <person name="Liang Q."/>
            <person name="Vydyam P."/>
            <person name="Khabirova E."/>
            <person name="Fang T."/>
            <person name="Gihaz S."/>
            <person name="Thekkiniath J."/>
            <person name="Munshi M."/>
            <person name="Abel S."/>
            <person name="Ciampossin L."/>
            <person name="Batugedara G."/>
            <person name="Gupta M."/>
            <person name="Lu X.M."/>
            <person name="Lenz T."/>
            <person name="Chakravarty S."/>
            <person name="Cornillot E."/>
            <person name="Hu Y."/>
            <person name="Ma W."/>
            <person name="Gonzalez L.M."/>
            <person name="Sanchez S."/>
            <person name="Estrada K."/>
            <person name="Sanchez-Flores A."/>
            <person name="Montero E."/>
            <person name="Harb O.S."/>
            <person name="Le Roch K.G."/>
            <person name="Mamoun C.B."/>
        </authorList>
    </citation>
    <scope>NUCLEOTIDE SEQUENCE</scope>
    <source>
        <strain evidence="4">WA1</strain>
    </source>
</reference>
<dbReference type="SUPFAM" id="SSF52833">
    <property type="entry name" value="Thioredoxin-like"/>
    <property type="match status" value="1"/>
</dbReference>
<keyword evidence="2" id="KW-0732">Signal</keyword>
<dbReference type="EMBL" id="JALLKP010000004">
    <property type="protein sequence ID" value="KAK2195511.1"/>
    <property type="molecule type" value="Genomic_DNA"/>
</dbReference>
<dbReference type="Pfam" id="PF00085">
    <property type="entry name" value="Thioredoxin"/>
    <property type="match status" value="1"/>
</dbReference>
<feature type="transmembrane region" description="Helical" evidence="1">
    <location>
        <begin position="179"/>
        <end position="202"/>
    </location>
</feature>
<evidence type="ECO:0000256" key="2">
    <source>
        <dbReference type="SAM" id="SignalP"/>
    </source>
</evidence>
<proteinExistence type="predicted"/>
<protein>
    <submittedName>
        <fullName evidence="4">Bifunctional Thioredoxin-like superfamily/Protein disulfide-isomerase A6-like/Thioredoxin domain</fullName>
    </submittedName>
</protein>
<dbReference type="GO" id="GO:0005788">
    <property type="term" value="C:endoplasmic reticulum lumen"/>
    <property type="evidence" value="ECO:0007669"/>
    <property type="project" value="TreeGrafter"/>
</dbReference>